<feature type="active site" description="Proton donor/acceptor" evidence="7">
    <location>
        <position position="124"/>
    </location>
</feature>
<evidence type="ECO:0000256" key="4">
    <source>
        <dbReference type="ARBA" id="ARBA00022960"/>
    </source>
</evidence>
<dbReference type="Gene3D" id="2.40.440.10">
    <property type="entry name" value="L,D-transpeptidase catalytic domain-like"/>
    <property type="match status" value="1"/>
</dbReference>
<dbReference type="InterPro" id="IPR005490">
    <property type="entry name" value="LD_TPept_cat_dom"/>
</dbReference>
<evidence type="ECO:0000256" key="1">
    <source>
        <dbReference type="ARBA" id="ARBA00004752"/>
    </source>
</evidence>
<feature type="active site" description="Nucleophile" evidence="7">
    <location>
        <position position="141"/>
    </location>
</feature>
<evidence type="ECO:0000313" key="10">
    <source>
        <dbReference type="Proteomes" id="UP000031521"/>
    </source>
</evidence>
<evidence type="ECO:0000256" key="6">
    <source>
        <dbReference type="ARBA" id="ARBA00023316"/>
    </source>
</evidence>
<dbReference type="GO" id="GO:0009252">
    <property type="term" value="P:peptidoglycan biosynthetic process"/>
    <property type="evidence" value="ECO:0007669"/>
    <property type="project" value="UniProtKB-UniPathway"/>
</dbReference>
<dbReference type="KEGG" id="cid:P73_0244"/>
<keyword evidence="6 7" id="KW-0961">Cell wall biogenesis/degradation</keyword>
<dbReference type="CDD" id="cd16913">
    <property type="entry name" value="YkuD_like"/>
    <property type="match status" value="1"/>
</dbReference>
<evidence type="ECO:0000259" key="8">
    <source>
        <dbReference type="PROSITE" id="PS52029"/>
    </source>
</evidence>
<organism evidence="9 10">
    <name type="scientific">Celeribacter indicus</name>
    <dbReference type="NCBI Taxonomy" id="1208324"/>
    <lineage>
        <taxon>Bacteria</taxon>
        <taxon>Pseudomonadati</taxon>
        <taxon>Pseudomonadota</taxon>
        <taxon>Alphaproteobacteria</taxon>
        <taxon>Rhodobacterales</taxon>
        <taxon>Roseobacteraceae</taxon>
        <taxon>Celeribacter</taxon>
    </lineage>
</organism>
<evidence type="ECO:0000256" key="5">
    <source>
        <dbReference type="ARBA" id="ARBA00022984"/>
    </source>
</evidence>
<name>A0A0B5DP24_9RHOB</name>
<dbReference type="GO" id="GO:0016740">
    <property type="term" value="F:transferase activity"/>
    <property type="evidence" value="ECO:0007669"/>
    <property type="project" value="UniProtKB-KW"/>
</dbReference>
<dbReference type="Pfam" id="PF03734">
    <property type="entry name" value="YkuD"/>
    <property type="match status" value="1"/>
</dbReference>
<keyword evidence="3" id="KW-0808">Transferase</keyword>
<evidence type="ECO:0000256" key="3">
    <source>
        <dbReference type="ARBA" id="ARBA00022679"/>
    </source>
</evidence>
<dbReference type="OrthoDB" id="9809748at2"/>
<dbReference type="SUPFAM" id="SSF141523">
    <property type="entry name" value="L,D-transpeptidase catalytic domain-like"/>
    <property type="match status" value="1"/>
</dbReference>
<gene>
    <name evidence="9" type="ORF">P73_0244</name>
</gene>
<dbReference type="UniPathway" id="UPA00219"/>
<dbReference type="HOGENOM" id="CLU_102842_0_1_5"/>
<dbReference type="Proteomes" id="UP000031521">
    <property type="component" value="Chromosome"/>
</dbReference>
<protein>
    <submittedName>
        <fullName evidence="9">ErfK/YbiS/YcfS/YnhG family protein</fullName>
    </submittedName>
</protein>
<keyword evidence="4 7" id="KW-0133">Cell shape</keyword>
<comment type="pathway">
    <text evidence="1 7">Cell wall biogenesis; peptidoglycan biosynthesis.</text>
</comment>
<dbReference type="GO" id="GO:0071555">
    <property type="term" value="P:cell wall organization"/>
    <property type="evidence" value="ECO:0007669"/>
    <property type="project" value="UniProtKB-UniRule"/>
</dbReference>
<dbReference type="GO" id="GO:0004180">
    <property type="term" value="F:carboxypeptidase activity"/>
    <property type="evidence" value="ECO:0007669"/>
    <property type="project" value="UniProtKB-ARBA"/>
</dbReference>
<evidence type="ECO:0000256" key="2">
    <source>
        <dbReference type="ARBA" id="ARBA00005992"/>
    </source>
</evidence>
<dbReference type="PANTHER" id="PTHR36699:SF1">
    <property type="entry name" value="L,D-TRANSPEPTIDASE YAFK-RELATED"/>
    <property type="match status" value="1"/>
</dbReference>
<dbReference type="STRING" id="1208324.P73_0244"/>
<dbReference type="EMBL" id="CP004393">
    <property type="protein sequence ID" value="AJE44959.1"/>
    <property type="molecule type" value="Genomic_DNA"/>
</dbReference>
<sequence length="166" mass="18712">MDRRDFLISAGAFVCLPATVHARELKPYKGPLITRVVIHKERRRLYLLSGEKVVKKFRIGLGGNPLGPKRFEGDGKTPEGSYMINRRNPRSAYHLSLGISYPNEQDVAYAEAFGRRPGGDIFIHGRAGENRGKGRDWTAGCIAVKDRHIEKIYMMVRDGTQVDIFP</sequence>
<keyword evidence="10" id="KW-1185">Reference proteome</keyword>
<dbReference type="AlphaFoldDB" id="A0A0B5DP24"/>
<reference evidence="9 10" key="1">
    <citation type="journal article" date="2014" name="Int. J. Syst. Evol. Microbiol.">
        <title>Celeribacter indicus sp. nov., a polycyclic aromatic hydrocarbon-degrading bacterium from deep-sea sediment and reclassification of Huaishuia halophila as Celeribacter halophilus comb. nov.</title>
        <authorList>
            <person name="Lai Q."/>
            <person name="Cao J."/>
            <person name="Yuan J."/>
            <person name="Li F."/>
            <person name="Shao Z."/>
        </authorList>
    </citation>
    <scope>NUCLEOTIDE SEQUENCE [LARGE SCALE GENOMIC DNA]</scope>
    <source>
        <strain evidence="9">P73</strain>
    </source>
</reference>
<accession>A0A0B5DP24</accession>
<feature type="domain" description="L,D-TPase catalytic" evidence="8">
    <location>
        <begin position="34"/>
        <end position="165"/>
    </location>
</feature>
<comment type="similarity">
    <text evidence="2">Belongs to the YkuD family.</text>
</comment>
<dbReference type="GO" id="GO:0008360">
    <property type="term" value="P:regulation of cell shape"/>
    <property type="evidence" value="ECO:0007669"/>
    <property type="project" value="UniProtKB-UniRule"/>
</dbReference>
<dbReference type="PANTHER" id="PTHR36699">
    <property type="entry name" value="LD-TRANSPEPTIDASE"/>
    <property type="match status" value="1"/>
</dbReference>
<proteinExistence type="inferred from homology"/>
<keyword evidence="5 7" id="KW-0573">Peptidoglycan synthesis</keyword>
<dbReference type="PROSITE" id="PS52029">
    <property type="entry name" value="LD_TPASE"/>
    <property type="match status" value="1"/>
</dbReference>
<dbReference type="InterPro" id="IPR038063">
    <property type="entry name" value="Transpep_catalytic_dom"/>
</dbReference>
<evidence type="ECO:0000313" key="9">
    <source>
        <dbReference type="EMBL" id="AJE44959.1"/>
    </source>
</evidence>
<dbReference type="RefSeq" id="WP_043868112.1">
    <property type="nucleotide sequence ID" value="NZ_CP004393.1"/>
</dbReference>
<evidence type="ECO:0000256" key="7">
    <source>
        <dbReference type="PROSITE-ProRule" id="PRU01373"/>
    </source>
</evidence>